<name>A0A927PMP6_9ACTN</name>
<keyword evidence="3" id="KW-1185">Reference proteome</keyword>
<comment type="caution">
    <text evidence="2">The sequence shown here is derived from an EMBL/GenBank/DDBJ whole genome shotgun (WGS) entry which is preliminary data.</text>
</comment>
<dbReference type="PROSITE" id="PS50879">
    <property type="entry name" value="RNASE_H_1"/>
    <property type="match status" value="1"/>
</dbReference>
<reference evidence="2" key="1">
    <citation type="submission" date="2020-09" db="EMBL/GenBank/DDBJ databases">
        <title>Hoyosella lacisalsi sp. nov., a halotolerant actinobacterium isolated from soil of Lake Gudzhirganskoe.</title>
        <authorList>
            <person name="Yang Q."/>
            <person name="Guo P.Y."/>
            <person name="Liu S.W."/>
            <person name="Li F.N."/>
            <person name="Sun C.H."/>
        </authorList>
    </citation>
    <scope>NUCLEOTIDE SEQUENCE</scope>
    <source>
        <strain evidence="2">G463</strain>
    </source>
</reference>
<dbReference type="GO" id="GO:0004523">
    <property type="term" value="F:RNA-DNA hybrid ribonuclease activity"/>
    <property type="evidence" value="ECO:0007669"/>
    <property type="project" value="InterPro"/>
</dbReference>
<dbReference type="RefSeq" id="WP_192039557.1">
    <property type="nucleotide sequence ID" value="NZ_JACYWE010000006.1"/>
</dbReference>
<dbReference type="EMBL" id="JACYWE010000006">
    <property type="protein sequence ID" value="MBD8507109.1"/>
    <property type="molecule type" value="Genomic_DNA"/>
</dbReference>
<sequence>MSPRLLGRVRTTISAARDQFPSRARRARRVLLAGLGVRSARWSSADPRDQQWYGVVRTFTAEELIDGQPRTTACAIAVVCDGDYSAFHFFSRPHEGTGPRRREATLGLVGVDAFEYLYKIVEGHERDIIVYLHQPHLRDLLRSAAPAFPQCTMRESLEDERLSRLNGIAGMQIDLRVHRQQSRLAGIPRKEHGRLVVATDASLRSRHRGAGIACVSEEGIAESVFRAHLGRIDVAELAAIDLALSTFCDGRALHVLVDSRHALNYIEGVGRARDHAIASLVDSIRGKSRSRPVTFEWVRAHNGHPLNEAAHRLAVAARRCHTSNVPPDTQQRIVSGILEDLTADSVDQTV</sequence>
<dbReference type="InterPro" id="IPR012337">
    <property type="entry name" value="RNaseH-like_sf"/>
</dbReference>
<evidence type="ECO:0000259" key="1">
    <source>
        <dbReference type="PROSITE" id="PS50879"/>
    </source>
</evidence>
<dbReference type="SUPFAM" id="SSF53098">
    <property type="entry name" value="Ribonuclease H-like"/>
    <property type="match status" value="1"/>
</dbReference>
<proteinExistence type="predicted"/>
<protein>
    <recommendedName>
        <fullName evidence="1">RNase H type-1 domain-containing protein</fullName>
    </recommendedName>
</protein>
<feature type="domain" description="RNase H type-1" evidence="1">
    <location>
        <begin position="191"/>
        <end position="319"/>
    </location>
</feature>
<evidence type="ECO:0000313" key="2">
    <source>
        <dbReference type="EMBL" id="MBD8507109.1"/>
    </source>
</evidence>
<dbReference type="Pfam" id="PF00075">
    <property type="entry name" value="RNase_H"/>
    <property type="match status" value="1"/>
</dbReference>
<dbReference type="GO" id="GO:0003676">
    <property type="term" value="F:nucleic acid binding"/>
    <property type="evidence" value="ECO:0007669"/>
    <property type="project" value="InterPro"/>
</dbReference>
<evidence type="ECO:0000313" key="3">
    <source>
        <dbReference type="Proteomes" id="UP000642993"/>
    </source>
</evidence>
<gene>
    <name evidence="2" type="ORF">HT102_11475</name>
</gene>
<accession>A0A927PMP6</accession>
<dbReference type="AlphaFoldDB" id="A0A927PMP6"/>
<dbReference type="InterPro" id="IPR002156">
    <property type="entry name" value="RNaseH_domain"/>
</dbReference>
<dbReference type="InterPro" id="IPR036397">
    <property type="entry name" value="RNaseH_sf"/>
</dbReference>
<dbReference type="Proteomes" id="UP000642993">
    <property type="component" value="Unassembled WGS sequence"/>
</dbReference>
<organism evidence="2 3">
    <name type="scientific">Lolliginicoccus lacisalsi</name>
    <dbReference type="NCBI Taxonomy" id="2742202"/>
    <lineage>
        <taxon>Bacteria</taxon>
        <taxon>Bacillati</taxon>
        <taxon>Actinomycetota</taxon>
        <taxon>Actinomycetes</taxon>
        <taxon>Mycobacteriales</taxon>
        <taxon>Hoyosellaceae</taxon>
        <taxon>Lolliginicoccus</taxon>
    </lineage>
</organism>
<dbReference type="Gene3D" id="3.30.420.10">
    <property type="entry name" value="Ribonuclease H-like superfamily/Ribonuclease H"/>
    <property type="match status" value="1"/>
</dbReference>